<protein>
    <submittedName>
        <fullName evidence="1">OLC1v1005750C1</fullName>
    </submittedName>
</protein>
<keyword evidence="2" id="KW-1185">Reference proteome</keyword>
<gene>
    <name evidence="1" type="ORF">OLC1_LOCUS15042</name>
</gene>
<name>A0AAV1DI95_OLDCO</name>
<accession>A0AAV1DI95</accession>
<evidence type="ECO:0000313" key="1">
    <source>
        <dbReference type="EMBL" id="CAI9106562.1"/>
    </source>
</evidence>
<dbReference type="EMBL" id="OX459122">
    <property type="protein sequence ID" value="CAI9106562.1"/>
    <property type="molecule type" value="Genomic_DNA"/>
</dbReference>
<organism evidence="1 2">
    <name type="scientific">Oldenlandia corymbosa var. corymbosa</name>
    <dbReference type="NCBI Taxonomy" id="529605"/>
    <lineage>
        <taxon>Eukaryota</taxon>
        <taxon>Viridiplantae</taxon>
        <taxon>Streptophyta</taxon>
        <taxon>Embryophyta</taxon>
        <taxon>Tracheophyta</taxon>
        <taxon>Spermatophyta</taxon>
        <taxon>Magnoliopsida</taxon>
        <taxon>eudicotyledons</taxon>
        <taxon>Gunneridae</taxon>
        <taxon>Pentapetalae</taxon>
        <taxon>asterids</taxon>
        <taxon>lamiids</taxon>
        <taxon>Gentianales</taxon>
        <taxon>Rubiaceae</taxon>
        <taxon>Rubioideae</taxon>
        <taxon>Spermacoceae</taxon>
        <taxon>Hedyotis-Oldenlandia complex</taxon>
        <taxon>Oldenlandia</taxon>
    </lineage>
</organism>
<reference evidence="1" key="1">
    <citation type="submission" date="2023-03" db="EMBL/GenBank/DDBJ databases">
        <authorList>
            <person name="Julca I."/>
        </authorList>
    </citation>
    <scope>NUCLEOTIDE SEQUENCE</scope>
</reference>
<dbReference type="AlphaFoldDB" id="A0AAV1DI95"/>
<sequence>MEWKLKQYHSCVDPALKILELLNNHPSRYPPHVIRLIWDMYLELRFFKIFSWGLGFPQDLLDEDWMLHFTLMVQKMRQETEEFKMLFEAADEAEKITNWEEMSNRLRTVIQELNPLARDICFLLLDGGFKCKSSSQLEAKSYKYRVETEDFVSLIRSNLVELRGAPEEVGFIGDALELFAGFVKVLNKWPYSYRSELTYLVQTWASRVSCLAYLYFVGGCDGSCLASTMEDLVSDLKQTILSGNPRSIKLILDVFKVGKHHQFQGTILPEFLAEYIDFLLEHVVIHYGKDDDVELFQEG</sequence>
<dbReference type="Proteomes" id="UP001161247">
    <property type="component" value="Chromosome 5"/>
</dbReference>
<evidence type="ECO:0000313" key="2">
    <source>
        <dbReference type="Proteomes" id="UP001161247"/>
    </source>
</evidence>
<proteinExistence type="predicted"/>